<dbReference type="InterPro" id="IPR050312">
    <property type="entry name" value="IolE/XylAMocC-like"/>
</dbReference>
<dbReference type="STRING" id="419479.SAMN04488563_6734"/>
<evidence type="ECO:0000313" key="3">
    <source>
        <dbReference type="Proteomes" id="UP000182977"/>
    </source>
</evidence>
<dbReference type="RefSeq" id="WP_046772204.1">
    <property type="nucleotide sequence ID" value="NZ_LBMC01000058.1"/>
</dbReference>
<keyword evidence="3" id="KW-1185">Reference proteome</keyword>
<dbReference type="EMBL" id="LT629791">
    <property type="protein sequence ID" value="SDU85123.1"/>
    <property type="molecule type" value="Genomic_DNA"/>
</dbReference>
<evidence type="ECO:0000259" key="1">
    <source>
        <dbReference type="Pfam" id="PF01261"/>
    </source>
</evidence>
<dbReference type="Gene3D" id="3.20.20.150">
    <property type="entry name" value="Divalent-metal-dependent TIM barrel enzymes"/>
    <property type="match status" value="1"/>
</dbReference>
<dbReference type="SUPFAM" id="SSF51658">
    <property type="entry name" value="Xylose isomerase-like"/>
    <property type="match status" value="1"/>
</dbReference>
<dbReference type="PANTHER" id="PTHR12110">
    <property type="entry name" value="HYDROXYPYRUVATE ISOMERASE"/>
    <property type="match status" value="1"/>
</dbReference>
<feature type="domain" description="Xylose isomerase-like TIM barrel" evidence="1">
    <location>
        <begin position="35"/>
        <end position="269"/>
    </location>
</feature>
<dbReference type="OrthoDB" id="104997at2"/>
<evidence type="ECO:0000313" key="2">
    <source>
        <dbReference type="EMBL" id="SDU85123.1"/>
    </source>
</evidence>
<dbReference type="InterPro" id="IPR036237">
    <property type="entry name" value="Xyl_isomerase-like_sf"/>
</dbReference>
<gene>
    <name evidence="2" type="ORF">SAMN04488563_6734</name>
</gene>
<dbReference type="AlphaFoldDB" id="A0A1H2LVT9"/>
<proteinExistence type="predicted"/>
<name>A0A1H2LVT9_9ACTN</name>
<dbReference type="Pfam" id="PF01261">
    <property type="entry name" value="AP_endonuc_2"/>
    <property type="match status" value="1"/>
</dbReference>
<dbReference type="InterPro" id="IPR013022">
    <property type="entry name" value="Xyl_isomerase-like_TIM-brl"/>
</dbReference>
<protein>
    <submittedName>
        <fullName evidence="2">Inosose dehydratase</fullName>
    </submittedName>
</protein>
<organism evidence="2 3">
    <name type="scientific">Jiangella alkaliphila</name>
    <dbReference type="NCBI Taxonomy" id="419479"/>
    <lineage>
        <taxon>Bacteria</taxon>
        <taxon>Bacillati</taxon>
        <taxon>Actinomycetota</taxon>
        <taxon>Actinomycetes</taxon>
        <taxon>Jiangellales</taxon>
        <taxon>Jiangellaceae</taxon>
        <taxon>Jiangella</taxon>
    </lineage>
</organism>
<accession>A0A1H2LVT9</accession>
<dbReference type="PANTHER" id="PTHR12110:SF41">
    <property type="entry name" value="INOSOSE DEHYDRATASE"/>
    <property type="match status" value="1"/>
</dbReference>
<dbReference type="Proteomes" id="UP000182977">
    <property type="component" value="Chromosome I"/>
</dbReference>
<reference evidence="3" key="1">
    <citation type="submission" date="2016-10" db="EMBL/GenBank/DDBJ databases">
        <authorList>
            <person name="Varghese N."/>
            <person name="Submissions S."/>
        </authorList>
    </citation>
    <scope>NUCLEOTIDE SEQUENCE [LARGE SCALE GENOMIC DNA]</scope>
    <source>
        <strain evidence="3">DSM 45079</strain>
    </source>
</reference>
<sequence>MTEGYTARHTLRYACQTYSWQLSIDRYAGRIEHMVRVAAAAGFQGLEPELVMLGDSWTAPGLAEVLRRHGIALAALVLAQPWRTATETDAERAAADVAVSTAAALGAKLVLVPLPGPDRSDLFERQRATIACMDAVARRAADAGVSSTFHPNSPPGSLFRTAGDYAVMAELLPERIGYTPDVGHIAKGGMDPLDVVRHWGARVDHVHVKDLAADGTWAPTGAGVVDIAGVLDQLRSTGYAGWVTFEDESPQAESDPDGAVVRNAAWIRDWEER</sequence>